<dbReference type="AlphaFoldDB" id="G3Q8A4"/>
<dbReference type="InParanoid" id="G3Q8A4"/>
<dbReference type="Ensembl" id="ENSGACT00000026169.1">
    <property type="protein sequence ID" value="ENSGACP00000026118.1"/>
    <property type="gene ID" value="ENSGACG00000019763.1"/>
</dbReference>
<organism evidence="1">
    <name type="scientific">Gasterosteus aculeatus</name>
    <name type="common">Three-spined stickleback</name>
    <dbReference type="NCBI Taxonomy" id="69293"/>
    <lineage>
        <taxon>Eukaryota</taxon>
        <taxon>Metazoa</taxon>
        <taxon>Chordata</taxon>
        <taxon>Craniata</taxon>
        <taxon>Vertebrata</taxon>
        <taxon>Euteleostomi</taxon>
        <taxon>Actinopterygii</taxon>
        <taxon>Neopterygii</taxon>
        <taxon>Teleostei</taxon>
        <taxon>Neoteleostei</taxon>
        <taxon>Acanthomorphata</taxon>
        <taxon>Eupercaria</taxon>
        <taxon>Perciformes</taxon>
        <taxon>Cottioidei</taxon>
        <taxon>Gasterosteales</taxon>
        <taxon>Gasterosteidae</taxon>
        <taxon>Gasterosteus</taxon>
    </lineage>
</organism>
<name>G3Q8A4_GASAC</name>
<proteinExistence type="predicted"/>
<accession>G3Q8A4</accession>
<evidence type="ECO:0000313" key="1">
    <source>
        <dbReference type="Ensembl" id="ENSGACP00000026118.1"/>
    </source>
</evidence>
<reference evidence="1" key="1">
    <citation type="submission" date="2006-01" db="EMBL/GenBank/DDBJ databases">
        <authorList>
            <person name="Lindblad-Toh K."/>
            <person name="Mauceli E."/>
            <person name="Grabherr M."/>
            <person name="Chang J.L."/>
            <person name="Lander E.S."/>
        </authorList>
    </citation>
    <scope>NUCLEOTIDE SEQUENCE [LARGE SCALE GENOMIC DNA]</scope>
</reference>
<reference evidence="1" key="2">
    <citation type="submission" date="2024-04" db="UniProtKB">
        <authorList>
            <consortium name="Ensembl"/>
        </authorList>
    </citation>
    <scope>IDENTIFICATION</scope>
</reference>
<protein>
    <submittedName>
        <fullName evidence="1">Uncharacterized protein</fullName>
    </submittedName>
</protein>
<dbReference type="Bgee" id="ENSGACG00000019763">
    <property type="expression patterns" value="Expressed in camera-type eye"/>
</dbReference>
<sequence>MQQSQGLVVVGMDPTRPITTEQVHACTVADITQSYSLCMHLLPFRPAVCGVRLVKTVCMKCCAIELTSMPCGCEGSASIQCFLKVNPQTALVHASLSKFISLNSLAAFLAVMQPDNTKRFTIIFIALARGEWLLEMKHSRTTHTWDLTRTPGPINSSTGSPICPEALWASFVLRPKVPCARVSNLFLRLMSKKKYKL</sequence>